<evidence type="ECO:0000256" key="2">
    <source>
        <dbReference type="SAM" id="Phobius"/>
    </source>
</evidence>
<evidence type="ECO:0000313" key="3">
    <source>
        <dbReference type="EMBL" id="PHJ17883.1"/>
    </source>
</evidence>
<sequence>MYAFHHPKPCALLVFPSSSSSPTFPRLLLFISAIFTGLFAILSAAGAQICKLFRRCARRNTVDRSCEEDAEKGGSTEVALKELTDNEEKKGSATNRGVTARAEKEKPSNQREITIGKTTADLHADKSGIMKGVGLALANAPMEQDKVYFEVRVLEPGTLLVGAMRAPPTEVIPWSEDEFKALLSEETATHCGFAEFGCNGTAVEKDDVISCAFDQSDFPTSLHFALNGASLPSKTKTGLRGEMWPAVALQDGAVAQLIFDPLRCCHWATFKKRGFNCLTVSRSLIW</sequence>
<dbReference type="GeneID" id="94431643"/>
<keyword evidence="2" id="KW-0812">Transmembrane</keyword>
<accession>A0A2C6KNB5</accession>
<dbReference type="PANTHER" id="PTHR20951:SF2">
    <property type="entry name" value="SPRY DOMAIN-CONTAINING PROTEIN 7"/>
    <property type="match status" value="1"/>
</dbReference>
<dbReference type="InterPro" id="IPR035766">
    <property type="entry name" value="SPRYD7"/>
</dbReference>
<dbReference type="PANTHER" id="PTHR20951">
    <property type="entry name" value="C13ORF1 PROTEIN-RELATED"/>
    <property type="match status" value="1"/>
</dbReference>
<proteinExistence type="predicted"/>
<reference evidence="3 4" key="1">
    <citation type="journal article" date="2017" name="Int. J. Parasitol.">
        <title>The genome of the protozoan parasite Cystoisospora suis and a reverse vaccinology approach to identify vaccine candidates.</title>
        <authorList>
            <person name="Palmieri N."/>
            <person name="Shrestha A."/>
            <person name="Ruttkowski B."/>
            <person name="Beck T."/>
            <person name="Vogl C."/>
            <person name="Tomley F."/>
            <person name="Blake D.P."/>
            <person name="Joachim A."/>
        </authorList>
    </citation>
    <scope>NUCLEOTIDE SEQUENCE [LARGE SCALE GENOMIC DNA]</scope>
    <source>
        <strain evidence="3 4">Wien I</strain>
    </source>
</reference>
<protein>
    <submittedName>
        <fullName evidence="3">Spry domain-containing protein 7-like</fullName>
    </submittedName>
</protein>
<dbReference type="VEuPathDB" id="ToxoDB:CSUI_008298"/>
<keyword evidence="2" id="KW-0472">Membrane</keyword>
<dbReference type="AlphaFoldDB" id="A0A2C6KNB5"/>
<dbReference type="Gene3D" id="2.60.120.920">
    <property type="match status" value="1"/>
</dbReference>
<dbReference type="Proteomes" id="UP000221165">
    <property type="component" value="Unassembled WGS sequence"/>
</dbReference>
<dbReference type="InterPro" id="IPR043136">
    <property type="entry name" value="B30.2/SPRY_sf"/>
</dbReference>
<organism evidence="3 4">
    <name type="scientific">Cystoisospora suis</name>
    <dbReference type="NCBI Taxonomy" id="483139"/>
    <lineage>
        <taxon>Eukaryota</taxon>
        <taxon>Sar</taxon>
        <taxon>Alveolata</taxon>
        <taxon>Apicomplexa</taxon>
        <taxon>Conoidasida</taxon>
        <taxon>Coccidia</taxon>
        <taxon>Eucoccidiorida</taxon>
        <taxon>Eimeriorina</taxon>
        <taxon>Sarcocystidae</taxon>
        <taxon>Cystoisospora</taxon>
    </lineage>
</organism>
<evidence type="ECO:0000313" key="4">
    <source>
        <dbReference type="Proteomes" id="UP000221165"/>
    </source>
</evidence>
<dbReference type="EMBL" id="MIGC01004604">
    <property type="protein sequence ID" value="PHJ17883.1"/>
    <property type="molecule type" value="Genomic_DNA"/>
</dbReference>
<comment type="caution">
    <text evidence="3">The sequence shown here is derived from an EMBL/GenBank/DDBJ whole genome shotgun (WGS) entry which is preliminary data.</text>
</comment>
<name>A0A2C6KNB5_9APIC</name>
<feature type="region of interest" description="Disordered" evidence="1">
    <location>
        <begin position="64"/>
        <end position="109"/>
    </location>
</feature>
<keyword evidence="4" id="KW-1185">Reference proteome</keyword>
<keyword evidence="2" id="KW-1133">Transmembrane helix</keyword>
<feature type="transmembrane region" description="Helical" evidence="2">
    <location>
        <begin position="27"/>
        <end position="50"/>
    </location>
</feature>
<feature type="compositionally biased region" description="Basic and acidic residues" evidence="1">
    <location>
        <begin position="64"/>
        <end position="91"/>
    </location>
</feature>
<dbReference type="OrthoDB" id="354570at2759"/>
<gene>
    <name evidence="3" type="ORF">CSUI_008298</name>
</gene>
<dbReference type="RefSeq" id="XP_067919597.1">
    <property type="nucleotide sequence ID" value="XM_068068432.1"/>
</dbReference>
<evidence type="ECO:0000256" key="1">
    <source>
        <dbReference type="SAM" id="MobiDB-lite"/>
    </source>
</evidence>